<dbReference type="AlphaFoldDB" id="A0A6A0AYS8"/>
<evidence type="ECO:0000313" key="2">
    <source>
        <dbReference type="EMBL" id="GFH38032.1"/>
    </source>
</evidence>
<feature type="compositionally biased region" description="Low complexity" evidence="1">
    <location>
        <begin position="73"/>
        <end position="87"/>
    </location>
</feature>
<feature type="region of interest" description="Disordered" evidence="1">
    <location>
        <begin position="73"/>
        <end position="116"/>
    </location>
</feature>
<keyword evidence="3" id="KW-1185">Reference proteome</keyword>
<proteinExistence type="predicted"/>
<organism evidence="2 3">
    <name type="scientific">Streptomyces pacificus</name>
    <dbReference type="NCBI Taxonomy" id="2705029"/>
    <lineage>
        <taxon>Bacteria</taxon>
        <taxon>Bacillati</taxon>
        <taxon>Actinomycetota</taxon>
        <taxon>Actinomycetes</taxon>
        <taxon>Kitasatosporales</taxon>
        <taxon>Streptomycetaceae</taxon>
        <taxon>Streptomyces</taxon>
    </lineage>
</organism>
<protein>
    <submittedName>
        <fullName evidence="2">Uncharacterized protein</fullName>
    </submittedName>
</protein>
<dbReference type="Proteomes" id="UP000484988">
    <property type="component" value="Unassembled WGS sequence"/>
</dbReference>
<dbReference type="EMBL" id="BLLG01000013">
    <property type="protein sequence ID" value="GFH38032.1"/>
    <property type="molecule type" value="Genomic_DNA"/>
</dbReference>
<comment type="caution">
    <text evidence="2">The sequence shown here is derived from an EMBL/GenBank/DDBJ whole genome shotgun (WGS) entry which is preliminary data.</text>
</comment>
<evidence type="ECO:0000256" key="1">
    <source>
        <dbReference type="SAM" id="MobiDB-lite"/>
    </source>
</evidence>
<evidence type="ECO:0000313" key="3">
    <source>
        <dbReference type="Proteomes" id="UP000484988"/>
    </source>
</evidence>
<sequence length="116" mass="11631">MYSMCAERVEAAGGTTLLWHALDRNGDVLCARMAGGTAAWQPEAADDRDEYCGDCMDAVASAFRHGPDGTGAHVAPHAGVGAGAQAEGDGGGASWRGTDPAEPDRWGSPGAGGSAV</sequence>
<reference evidence="2 3" key="1">
    <citation type="submission" date="2020-02" db="EMBL/GenBank/DDBJ databases">
        <title>Whole Genome Shotgun Sequence of Streptomyces sp. strain CWH03.</title>
        <authorList>
            <person name="Dohra H."/>
            <person name="Kodani S."/>
            <person name="Yamamura H."/>
        </authorList>
    </citation>
    <scope>NUCLEOTIDE SEQUENCE [LARGE SCALE GENOMIC DNA]</scope>
    <source>
        <strain evidence="2 3">CWH03</strain>
    </source>
</reference>
<name>A0A6A0AYS8_9ACTN</name>
<dbReference type="RefSeq" id="WP_173265730.1">
    <property type="nucleotide sequence ID" value="NZ_BLLG01000013.1"/>
</dbReference>
<gene>
    <name evidence="2" type="ORF">SCWH03_42720</name>
</gene>
<accession>A0A6A0AYS8</accession>